<evidence type="ECO:0000259" key="3">
    <source>
        <dbReference type="Pfam" id="PF26576"/>
    </source>
</evidence>
<proteinExistence type="predicted"/>
<dbReference type="InterPro" id="IPR044660">
    <property type="entry name" value="IBH1-like"/>
</dbReference>
<dbReference type="InterPro" id="IPR059002">
    <property type="entry name" value="IBH1_N"/>
</dbReference>
<reference evidence="4" key="1">
    <citation type="journal article" date="2025" name="Foods">
        <title>Unveiling the Microbial Signatures of Arabica Coffee Cherries: Insights into Ripeness Specific Diversity, Functional Traits, and Implications for Quality and Safety.</title>
        <authorList>
            <consortium name="RefSeq"/>
            <person name="Tenea G.N."/>
            <person name="Cifuentes V."/>
            <person name="Reyes P."/>
            <person name="Cevallos-Vallejos M."/>
        </authorList>
    </citation>
    <scope>NUCLEOTIDE SEQUENCE [LARGE SCALE GENOMIC DNA]</scope>
</reference>
<sequence>MRSASSLRQEFLKKWLKGLQIYSGSKKEMSILERKKAIKLSADVAMASTRISTSSWSRALMARASNDATNKVLVQHVLSPEAQKLVPIKKDPKKLMIISRSTSSISKRISSKKIVRRSCYATRRMRKAAAQVVEASSIAKRLVMKRTEVLKSLVPGGEYMDDVSLIRETLDYILSLRLQVDVMRHFANATEETDHGKGYK</sequence>
<dbReference type="PANTHER" id="PTHR33124:SF5">
    <property type="entry name" value="TRANSCRIPTION FACTOR IBH1-LIKE 1"/>
    <property type="match status" value="1"/>
</dbReference>
<dbReference type="OrthoDB" id="1922093at2759"/>
<keyword evidence="4" id="KW-1185">Reference proteome</keyword>
<reference evidence="5" key="2">
    <citation type="submission" date="2025-08" db="UniProtKB">
        <authorList>
            <consortium name="RefSeq"/>
        </authorList>
    </citation>
    <scope>IDENTIFICATION</scope>
    <source>
        <tissue evidence="5">Leaves</tissue>
    </source>
</reference>
<dbReference type="Pfam" id="PF26576">
    <property type="entry name" value="IBH1_N"/>
    <property type="match status" value="1"/>
</dbReference>
<evidence type="ECO:0000256" key="1">
    <source>
        <dbReference type="ARBA" id="ARBA00023015"/>
    </source>
</evidence>
<gene>
    <name evidence="5" type="primary">LOC113691454</name>
</gene>
<feature type="domain" description="IBH1-like N-terminal" evidence="3">
    <location>
        <begin position="5"/>
        <end position="66"/>
    </location>
</feature>
<evidence type="ECO:0000313" key="4">
    <source>
        <dbReference type="Proteomes" id="UP001652660"/>
    </source>
</evidence>
<dbReference type="PANTHER" id="PTHR33124">
    <property type="entry name" value="TRANSCRIPTION FACTOR IBH1-LIKE 1"/>
    <property type="match status" value="1"/>
</dbReference>
<accession>A0A6P6SIM5</accession>
<keyword evidence="1" id="KW-0805">Transcription regulation</keyword>
<dbReference type="RefSeq" id="XP_027065392.1">
    <property type="nucleotide sequence ID" value="XM_027209591.2"/>
</dbReference>
<protein>
    <submittedName>
        <fullName evidence="5">Transcription factor IBH1-like 1</fullName>
    </submittedName>
</protein>
<name>A0A6P6SIM5_COFAR</name>
<evidence type="ECO:0000256" key="2">
    <source>
        <dbReference type="ARBA" id="ARBA00023163"/>
    </source>
</evidence>
<evidence type="ECO:0000313" key="5">
    <source>
        <dbReference type="RefSeq" id="XP_027065392.1"/>
    </source>
</evidence>
<organism evidence="4 5">
    <name type="scientific">Coffea arabica</name>
    <name type="common">Arabian coffee</name>
    <dbReference type="NCBI Taxonomy" id="13443"/>
    <lineage>
        <taxon>Eukaryota</taxon>
        <taxon>Viridiplantae</taxon>
        <taxon>Streptophyta</taxon>
        <taxon>Embryophyta</taxon>
        <taxon>Tracheophyta</taxon>
        <taxon>Spermatophyta</taxon>
        <taxon>Magnoliopsida</taxon>
        <taxon>eudicotyledons</taxon>
        <taxon>Gunneridae</taxon>
        <taxon>Pentapetalae</taxon>
        <taxon>asterids</taxon>
        <taxon>lamiids</taxon>
        <taxon>Gentianales</taxon>
        <taxon>Rubiaceae</taxon>
        <taxon>Ixoroideae</taxon>
        <taxon>Gardenieae complex</taxon>
        <taxon>Bertiereae - Coffeeae clade</taxon>
        <taxon>Coffeeae</taxon>
        <taxon>Coffea</taxon>
    </lineage>
</organism>
<dbReference type="Proteomes" id="UP001652660">
    <property type="component" value="Chromosome 6c"/>
</dbReference>
<dbReference type="AlphaFoldDB" id="A0A6P6SIM5"/>
<dbReference type="GeneID" id="113691454"/>
<keyword evidence="2" id="KW-0804">Transcription</keyword>
<dbReference type="GO" id="GO:0006355">
    <property type="term" value="P:regulation of DNA-templated transcription"/>
    <property type="evidence" value="ECO:0007669"/>
    <property type="project" value="InterPro"/>
</dbReference>